<proteinExistence type="predicted"/>
<dbReference type="InterPro" id="IPR032704">
    <property type="entry name" value="Cms1"/>
</dbReference>
<accession>A0AAV7K6Y2</accession>
<dbReference type="Gene3D" id="3.40.50.300">
    <property type="entry name" value="P-loop containing nucleotide triphosphate hydrolases"/>
    <property type="match status" value="1"/>
</dbReference>
<dbReference type="EMBL" id="JAKMXF010000133">
    <property type="protein sequence ID" value="KAI6656802.1"/>
    <property type="molecule type" value="Genomic_DNA"/>
</dbReference>
<evidence type="ECO:0000313" key="2">
    <source>
        <dbReference type="Proteomes" id="UP001165289"/>
    </source>
</evidence>
<evidence type="ECO:0000313" key="1">
    <source>
        <dbReference type="EMBL" id="KAI6656802.1"/>
    </source>
</evidence>
<dbReference type="AlphaFoldDB" id="A0AAV7K6Y2"/>
<dbReference type="Proteomes" id="UP001165289">
    <property type="component" value="Unassembled WGS sequence"/>
</dbReference>
<dbReference type="InterPro" id="IPR027417">
    <property type="entry name" value="P-loop_NTPase"/>
</dbReference>
<gene>
    <name evidence="1" type="ORF">LOD99_16105</name>
</gene>
<keyword evidence="2" id="KW-1185">Reference proteome</keyword>
<dbReference type="GO" id="GO:0005634">
    <property type="term" value="C:nucleus"/>
    <property type="evidence" value="ECO:0007669"/>
    <property type="project" value="TreeGrafter"/>
</dbReference>
<organism evidence="1 2">
    <name type="scientific">Oopsacas minuta</name>
    <dbReference type="NCBI Taxonomy" id="111878"/>
    <lineage>
        <taxon>Eukaryota</taxon>
        <taxon>Metazoa</taxon>
        <taxon>Porifera</taxon>
        <taxon>Hexactinellida</taxon>
        <taxon>Hexasterophora</taxon>
        <taxon>Lyssacinosida</taxon>
        <taxon>Leucopsacidae</taxon>
        <taxon>Oopsacas</taxon>
    </lineage>
</organism>
<protein>
    <submittedName>
        <fullName evidence="1">Uncharacterized protein</fullName>
    </submittedName>
</protein>
<dbReference type="GO" id="GO:0030686">
    <property type="term" value="C:90S preribosome"/>
    <property type="evidence" value="ECO:0007669"/>
    <property type="project" value="TreeGrafter"/>
</dbReference>
<dbReference type="PANTHER" id="PTHR24030">
    <property type="entry name" value="PROTEIN CMSS1"/>
    <property type="match status" value="1"/>
</dbReference>
<sequence>MFFADNWNQEKSEHTQTGSPLLLMISSSAVRSLEMAREAKLALGNDCVIAKLFAKHMKLDKQQEYMSKHICHIATGTPERLLQLIQKFNYLSTSLKLVILDWQRKDAKQRTIIEISENKKPMSILLRDYIIPFVLSCQAKLFLL</sequence>
<dbReference type="PANTHER" id="PTHR24030:SF0">
    <property type="entry name" value="PROTEIN CMSS1"/>
    <property type="match status" value="1"/>
</dbReference>
<name>A0AAV7K6Y2_9METZ</name>
<dbReference type="Pfam" id="PF14617">
    <property type="entry name" value="CMS1"/>
    <property type="match status" value="1"/>
</dbReference>
<reference evidence="1 2" key="1">
    <citation type="journal article" date="2023" name="BMC Biol.">
        <title>The compact genome of the sponge Oopsacas minuta (Hexactinellida) is lacking key metazoan core genes.</title>
        <authorList>
            <person name="Santini S."/>
            <person name="Schenkelaars Q."/>
            <person name="Jourda C."/>
            <person name="Duchesne M."/>
            <person name="Belahbib H."/>
            <person name="Rocher C."/>
            <person name="Selva M."/>
            <person name="Riesgo A."/>
            <person name="Vervoort M."/>
            <person name="Leys S.P."/>
            <person name="Kodjabachian L."/>
            <person name="Le Bivic A."/>
            <person name="Borchiellini C."/>
            <person name="Claverie J.M."/>
            <person name="Renard E."/>
        </authorList>
    </citation>
    <scope>NUCLEOTIDE SEQUENCE [LARGE SCALE GENOMIC DNA]</scope>
    <source>
        <strain evidence="1">SPO-2</strain>
    </source>
</reference>
<comment type="caution">
    <text evidence="1">The sequence shown here is derived from an EMBL/GenBank/DDBJ whole genome shotgun (WGS) entry which is preliminary data.</text>
</comment>